<reference evidence="5 6" key="1">
    <citation type="submission" date="2024-09" db="EMBL/GenBank/DDBJ databases">
        <authorList>
            <person name="Sun Q."/>
            <person name="Mori K."/>
        </authorList>
    </citation>
    <scope>NUCLEOTIDE SEQUENCE [LARGE SCALE GENOMIC DNA]</scope>
    <source>
        <strain evidence="5 6">CCM 7659</strain>
    </source>
</reference>
<dbReference type="SUPFAM" id="SSF46785">
    <property type="entry name" value="Winged helix' DNA-binding domain"/>
    <property type="match status" value="1"/>
</dbReference>
<dbReference type="InterPro" id="IPR011711">
    <property type="entry name" value="GntR_C"/>
</dbReference>
<protein>
    <submittedName>
        <fullName evidence="5">GntR family transcriptional regulator</fullName>
    </submittedName>
</protein>
<dbReference type="CDD" id="cd07377">
    <property type="entry name" value="WHTH_GntR"/>
    <property type="match status" value="1"/>
</dbReference>
<dbReference type="InterPro" id="IPR008920">
    <property type="entry name" value="TF_FadR/GntR_C"/>
</dbReference>
<dbReference type="Gene3D" id="1.20.120.530">
    <property type="entry name" value="GntR ligand-binding domain-like"/>
    <property type="match status" value="1"/>
</dbReference>
<gene>
    <name evidence="5" type="ORF">ACFFVD_16280</name>
</gene>
<organism evidence="5 6">
    <name type="scientific">Dietzia aerolata</name>
    <dbReference type="NCBI Taxonomy" id="595984"/>
    <lineage>
        <taxon>Bacteria</taxon>
        <taxon>Bacillati</taxon>
        <taxon>Actinomycetota</taxon>
        <taxon>Actinomycetes</taxon>
        <taxon>Mycobacteriales</taxon>
        <taxon>Dietziaceae</taxon>
        <taxon>Dietzia</taxon>
    </lineage>
</organism>
<dbReference type="EMBL" id="JBHMDY010000031">
    <property type="protein sequence ID" value="MFB9261343.1"/>
    <property type="molecule type" value="Genomic_DNA"/>
</dbReference>
<dbReference type="RefSeq" id="WP_380024285.1">
    <property type="nucleotide sequence ID" value="NZ_JBHMDY010000031.1"/>
</dbReference>
<keyword evidence="2" id="KW-0238">DNA-binding</keyword>
<dbReference type="SMART" id="SM00345">
    <property type="entry name" value="HTH_GNTR"/>
    <property type="match status" value="1"/>
</dbReference>
<name>A0ABV5JUH7_9ACTN</name>
<evidence type="ECO:0000313" key="6">
    <source>
        <dbReference type="Proteomes" id="UP001589700"/>
    </source>
</evidence>
<dbReference type="Pfam" id="PF07729">
    <property type="entry name" value="FCD"/>
    <property type="match status" value="1"/>
</dbReference>
<dbReference type="PANTHER" id="PTHR43537">
    <property type="entry name" value="TRANSCRIPTIONAL REGULATOR, GNTR FAMILY"/>
    <property type="match status" value="1"/>
</dbReference>
<dbReference type="InterPro" id="IPR036390">
    <property type="entry name" value="WH_DNA-bd_sf"/>
</dbReference>
<dbReference type="Pfam" id="PF00392">
    <property type="entry name" value="GntR"/>
    <property type="match status" value="1"/>
</dbReference>
<accession>A0ABV5JUH7</accession>
<keyword evidence="6" id="KW-1185">Reference proteome</keyword>
<dbReference type="Proteomes" id="UP001589700">
    <property type="component" value="Unassembled WGS sequence"/>
</dbReference>
<proteinExistence type="predicted"/>
<keyword evidence="1" id="KW-0805">Transcription regulation</keyword>
<dbReference type="InterPro" id="IPR000524">
    <property type="entry name" value="Tscrpt_reg_HTH_GntR"/>
</dbReference>
<dbReference type="SMART" id="SM00895">
    <property type="entry name" value="FCD"/>
    <property type="match status" value="1"/>
</dbReference>
<comment type="caution">
    <text evidence="5">The sequence shown here is derived from an EMBL/GenBank/DDBJ whole genome shotgun (WGS) entry which is preliminary data.</text>
</comment>
<evidence type="ECO:0000256" key="3">
    <source>
        <dbReference type="ARBA" id="ARBA00023163"/>
    </source>
</evidence>
<dbReference type="InterPro" id="IPR036388">
    <property type="entry name" value="WH-like_DNA-bd_sf"/>
</dbReference>
<dbReference type="SUPFAM" id="SSF48008">
    <property type="entry name" value="GntR ligand-binding domain-like"/>
    <property type="match status" value="1"/>
</dbReference>
<evidence type="ECO:0000256" key="1">
    <source>
        <dbReference type="ARBA" id="ARBA00023015"/>
    </source>
</evidence>
<dbReference type="PROSITE" id="PS50949">
    <property type="entry name" value="HTH_GNTR"/>
    <property type="match status" value="1"/>
</dbReference>
<feature type="domain" description="HTH gntR-type" evidence="4">
    <location>
        <begin position="5"/>
        <end position="72"/>
    </location>
</feature>
<evidence type="ECO:0000259" key="4">
    <source>
        <dbReference type="PROSITE" id="PS50949"/>
    </source>
</evidence>
<dbReference type="Gene3D" id="1.10.10.10">
    <property type="entry name" value="Winged helix-like DNA-binding domain superfamily/Winged helix DNA-binding domain"/>
    <property type="match status" value="1"/>
</dbReference>
<sequence>MPRPSLTTPTVRDAIRDRILSGEYAPGSRLIEQRIAAQLEVSRVPVRDALRDLLAEGLTRERPAGGMEVRHYSEAEIDELIVLNEVLETVLVVRLAEEADELVVVALHAATSEAGAAIAAGDTTRAITLNARFHDVLLEQAHGSITHELLSTIRPRLAWVHRQHGDAAVLHAEHVAIADAIAAGDTTAAAALIHSHAASSRQAVHDLKDPT</sequence>
<evidence type="ECO:0000313" key="5">
    <source>
        <dbReference type="EMBL" id="MFB9261343.1"/>
    </source>
</evidence>
<evidence type="ECO:0000256" key="2">
    <source>
        <dbReference type="ARBA" id="ARBA00023125"/>
    </source>
</evidence>
<keyword evidence="3" id="KW-0804">Transcription</keyword>
<dbReference type="PANTHER" id="PTHR43537:SF5">
    <property type="entry name" value="UXU OPERON TRANSCRIPTIONAL REGULATOR"/>
    <property type="match status" value="1"/>
</dbReference>